<keyword evidence="5 7" id="KW-1133">Transmembrane helix</keyword>
<dbReference type="AlphaFoldDB" id="A0A8J6TS25"/>
<evidence type="ECO:0000256" key="3">
    <source>
        <dbReference type="ARBA" id="ARBA00022475"/>
    </source>
</evidence>
<sequence>MRNRLSEYKKPMPFLRKYIGFIFILPALVLHLCVVMIPSVSTFVMSFFDWNGLKSPSFIGIDNFIEIFAEDKVVWIAFKNNLIWMLIFLIVPLIAGLFVATLVVRLRHGQMLYRTAIFMPYVLSAVIAAKLWESIVNPYYGFPVIFEAIGFDSLSKILWLGDPSIALFTVAFVDNWHWWGFVMVLFVAALHQVDEDLYEAVRIEGATKIQEFWYVTLPGIKPTFIFIISMSIMWSFTTFDYIWAMTQGGPGQATEILSTWIYKNSFTMFRSGYASALCVVQSTLVLIAFIVMRILGKGAEE</sequence>
<evidence type="ECO:0000256" key="4">
    <source>
        <dbReference type="ARBA" id="ARBA00022692"/>
    </source>
</evidence>
<keyword evidence="10" id="KW-1185">Reference proteome</keyword>
<evidence type="ECO:0000256" key="5">
    <source>
        <dbReference type="ARBA" id="ARBA00022989"/>
    </source>
</evidence>
<feature type="transmembrane region" description="Helical" evidence="7">
    <location>
        <begin position="111"/>
        <end position="132"/>
    </location>
</feature>
<accession>A0A8J6TS25</accession>
<dbReference type="EMBL" id="JACRTL010000008">
    <property type="protein sequence ID" value="MBC8611876.1"/>
    <property type="molecule type" value="Genomic_DNA"/>
</dbReference>
<gene>
    <name evidence="9" type="ORF">H8702_12320</name>
</gene>
<dbReference type="PANTHER" id="PTHR30193">
    <property type="entry name" value="ABC TRANSPORTER PERMEASE PROTEIN"/>
    <property type="match status" value="1"/>
</dbReference>
<protein>
    <submittedName>
        <fullName evidence="9">Sugar ABC transporter permease</fullName>
    </submittedName>
</protein>
<name>A0A8J6TS25_9FIRM</name>
<feature type="transmembrane region" description="Helical" evidence="7">
    <location>
        <begin position="213"/>
        <end position="236"/>
    </location>
</feature>
<dbReference type="GO" id="GO:0005886">
    <property type="term" value="C:plasma membrane"/>
    <property type="evidence" value="ECO:0007669"/>
    <property type="project" value="UniProtKB-SubCell"/>
</dbReference>
<dbReference type="PROSITE" id="PS50928">
    <property type="entry name" value="ABC_TM1"/>
    <property type="match status" value="1"/>
</dbReference>
<keyword evidence="6 7" id="KW-0472">Membrane</keyword>
<dbReference type="PANTHER" id="PTHR30193:SF37">
    <property type="entry name" value="INNER MEMBRANE ABC TRANSPORTER PERMEASE PROTEIN YCJO"/>
    <property type="match status" value="1"/>
</dbReference>
<evidence type="ECO:0000259" key="8">
    <source>
        <dbReference type="PROSITE" id="PS50928"/>
    </source>
</evidence>
<dbReference type="Gene3D" id="1.10.3720.10">
    <property type="entry name" value="MetI-like"/>
    <property type="match status" value="1"/>
</dbReference>
<dbReference type="GO" id="GO:0055085">
    <property type="term" value="P:transmembrane transport"/>
    <property type="evidence" value="ECO:0007669"/>
    <property type="project" value="InterPro"/>
</dbReference>
<dbReference type="CDD" id="cd06261">
    <property type="entry name" value="TM_PBP2"/>
    <property type="match status" value="1"/>
</dbReference>
<evidence type="ECO:0000313" key="10">
    <source>
        <dbReference type="Proteomes" id="UP000632659"/>
    </source>
</evidence>
<proteinExistence type="inferred from homology"/>
<dbReference type="Proteomes" id="UP000632659">
    <property type="component" value="Unassembled WGS sequence"/>
</dbReference>
<feature type="transmembrane region" description="Helical" evidence="7">
    <location>
        <begin position="273"/>
        <end position="295"/>
    </location>
</feature>
<dbReference type="SUPFAM" id="SSF161098">
    <property type="entry name" value="MetI-like"/>
    <property type="match status" value="1"/>
</dbReference>
<keyword evidence="3" id="KW-1003">Cell membrane</keyword>
<feature type="transmembrane region" description="Helical" evidence="7">
    <location>
        <begin position="176"/>
        <end position="193"/>
    </location>
</feature>
<comment type="caution">
    <text evidence="9">The sequence shown here is derived from an EMBL/GenBank/DDBJ whole genome shotgun (WGS) entry which is preliminary data.</text>
</comment>
<keyword evidence="4 7" id="KW-0812">Transmembrane</keyword>
<dbReference type="Pfam" id="PF00528">
    <property type="entry name" value="BPD_transp_1"/>
    <property type="match status" value="1"/>
</dbReference>
<evidence type="ECO:0000256" key="1">
    <source>
        <dbReference type="ARBA" id="ARBA00004651"/>
    </source>
</evidence>
<reference evidence="9" key="1">
    <citation type="submission" date="2020-08" db="EMBL/GenBank/DDBJ databases">
        <title>Genome public.</title>
        <authorList>
            <person name="Liu C."/>
            <person name="Sun Q."/>
        </authorList>
    </citation>
    <scope>NUCLEOTIDE SEQUENCE</scope>
    <source>
        <strain evidence="9">NSJ-15</strain>
    </source>
</reference>
<dbReference type="OrthoDB" id="367897at2"/>
<feature type="domain" description="ABC transmembrane type-1" evidence="8">
    <location>
        <begin position="78"/>
        <end position="292"/>
    </location>
</feature>
<evidence type="ECO:0000256" key="2">
    <source>
        <dbReference type="ARBA" id="ARBA00022448"/>
    </source>
</evidence>
<evidence type="ECO:0000256" key="6">
    <source>
        <dbReference type="ARBA" id="ARBA00023136"/>
    </source>
</evidence>
<feature type="transmembrane region" description="Helical" evidence="7">
    <location>
        <begin position="82"/>
        <end position="104"/>
    </location>
</feature>
<feature type="transmembrane region" description="Helical" evidence="7">
    <location>
        <begin position="21"/>
        <end position="48"/>
    </location>
</feature>
<dbReference type="InterPro" id="IPR051393">
    <property type="entry name" value="ABC_transporter_permease"/>
</dbReference>
<organism evidence="9 10">
    <name type="scientific">Massiliimalia timonensis</name>
    <dbReference type="NCBI Taxonomy" id="1987501"/>
    <lineage>
        <taxon>Bacteria</taxon>
        <taxon>Bacillati</taxon>
        <taxon>Bacillota</taxon>
        <taxon>Clostridia</taxon>
        <taxon>Eubacteriales</taxon>
        <taxon>Oscillospiraceae</taxon>
        <taxon>Massiliimalia</taxon>
    </lineage>
</organism>
<dbReference type="RefSeq" id="WP_158662697.1">
    <property type="nucleotide sequence ID" value="NZ_FYDD01000004.1"/>
</dbReference>
<keyword evidence="2 7" id="KW-0813">Transport</keyword>
<dbReference type="InterPro" id="IPR000515">
    <property type="entry name" value="MetI-like"/>
</dbReference>
<evidence type="ECO:0000256" key="7">
    <source>
        <dbReference type="RuleBase" id="RU363032"/>
    </source>
</evidence>
<comment type="subcellular location">
    <subcellularLocation>
        <location evidence="1 7">Cell membrane</location>
        <topology evidence="1 7">Multi-pass membrane protein</topology>
    </subcellularLocation>
</comment>
<dbReference type="InterPro" id="IPR035906">
    <property type="entry name" value="MetI-like_sf"/>
</dbReference>
<comment type="similarity">
    <text evidence="7">Belongs to the binding-protein-dependent transport system permease family.</text>
</comment>
<evidence type="ECO:0000313" key="9">
    <source>
        <dbReference type="EMBL" id="MBC8611876.1"/>
    </source>
</evidence>